<keyword evidence="8 10" id="KW-0472">Membrane</keyword>
<feature type="compositionally biased region" description="Basic residues" evidence="9">
    <location>
        <begin position="167"/>
        <end position="177"/>
    </location>
</feature>
<dbReference type="GO" id="GO:0005385">
    <property type="term" value="F:zinc ion transmembrane transporter activity"/>
    <property type="evidence" value="ECO:0007669"/>
    <property type="project" value="TreeGrafter"/>
</dbReference>
<comment type="subcellular location">
    <subcellularLocation>
        <location evidence="1">Membrane</location>
        <topology evidence="1">Multi-pass membrane protein</topology>
    </subcellularLocation>
</comment>
<dbReference type="EMBL" id="JAAAUQ010000319">
    <property type="protein sequence ID" value="KAF9151482.1"/>
    <property type="molecule type" value="Genomic_DNA"/>
</dbReference>
<keyword evidence="7" id="KW-0406">Ion transport</keyword>
<proteinExistence type="inferred from homology"/>
<evidence type="ECO:0000256" key="10">
    <source>
        <dbReference type="SAM" id="Phobius"/>
    </source>
</evidence>
<comment type="similarity">
    <text evidence="2">Belongs to the cation diffusion facilitator (CDF) transporter (TC 2.A.4) family. SLC30A subfamily.</text>
</comment>
<dbReference type="Pfam" id="PF16916">
    <property type="entry name" value="ZT_dimer"/>
    <property type="match status" value="1"/>
</dbReference>
<dbReference type="InterPro" id="IPR027469">
    <property type="entry name" value="Cation_efflux_TMD_sf"/>
</dbReference>
<dbReference type="GO" id="GO:0098771">
    <property type="term" value="P:inorganic ion homeostasis"/>
    <property type="evidence" value="ECO:0007669"/>
    <property type="project" value="UniProtKB-ARBA"/>
</dbReference>
<dbReference type="NCBIfam" id="TIGR01297">
    <property type="entry name" value="CDF"/>
    <property type="match status" value="1"/>
</dbReference>
<feature type="transmembrane region" description="Helical" evidence="10">
    <location>
        <begin position="443"/>
        <end position="466"/>
    </location>
</feature>
<evidence type="ECO:0000259" key="12">
    <source>
        <dbReference type="Pfam" id="PF16916"/>
    </source>
</evidence>
<feature type="region of interest" description="Disordered" evidence="9">
    <location>
        <begin position="121"/>
        <end position="186"/>
    </location>
</feature>
<evidence type="ECO:0000256" key="6">
    <source>
        <dbReference type="ARBA" id="ARBA00022989"/>
    </source>
</evidence>
<comment type="caution">
    <text evidence="13">The sequence shown here is derived from an EMBL/GenBank/DDBJ whole genome shotgun (WGS) entry which is preliminary data.</text>
</comment>
<evidence type="ECO:0000256" key="2">
    <source>
        <dbReference type="ARBA" id="ARBA00008873"/>
    </source>
</evidence>
<feature type="compositionally biased region" description="Basic and acidic residues" evidence="9">
    <location>
        <begin position="391"/>
        <end position="429"/>
    </location>
</feature>
<feature type="region of interest" description="Disordered" evidence="9">
    <location>
        <begin position="1"/>
        <end position="102"/>
    </location>
</feature>
<dbReference type="InterPro" id="IPR058533">
    <property type="entry name" value="Cation_efflux_TM"/>
</dbReference>
<evidence type="ECO:0000256" key="1">
    <source>
        <dbReference type="ARBA" id="ARBA00004141"/>
    </source>
</evidence>
<keyword evidence="14" id="KW-1185">Reference proteome</keyword>
<evidence type="ECO:0000256" key="5">
    <source>
        <dbReference type="ARBA" id="ARBA00022906"/>
    </source>
</evidence>
<evidence type="ECO:0000256" key="3">
    <source>
        <dbReference type="ARBA" id="ARBA00022448"/>
    </source>
</evidence>
<feature type="compositionally biased region" description="Low complexity" evidence="9">
    <location>
        <begin position="205"/>
        <end position="220"/>
    </location>
</feature>
<dbReference type="Proteomes" id="UP000748756">
    <property type="component" value="Unassembled WGS sequence"/>
</dbReference>
<keyword evidence="3" id="KW-0813">Transport</keyword>
<evidence type="ECO:0000259" key="11">
    <source>
        <dbReference type="Pfam" id="PF01545"/>
    </source>
</evidence>
<protein>
    <submittedName>
        <fullName evidence="13">Uncharacterized protein</fullName>
    </submittedName>
</protein>
<feature type="compositionally biased region" description="Low complexity" evidence="9">
    <location>
        <begin position="75"/>
        <end position="87"/>
    </location>
</feature>
<evidence type="ECO:0000256" key="9">
    <source>
        <dbReference type="SAM" id="MobiDB-lite"/>
    </source>
</evidence>
<evidence type="ECO:0000256" key="8">
    <source>
        <dbReference type="ARBA" id="ARBA00023136"/>
    </source>
</evidence>
<feature type="domain" description="Cation efflux protein transmembrane" evidence="11">
    <location>
        <begin position="264"/>
        <end position="501"/>
    </location>
</feature>
<feature type="domain" description="Cation efflux protein cytoplasmic" evidence="12">
    <location>
        <begin position="507"/>
        <end position="589"/>
    </location>
</feature>
<gene>
    <name evidence="13" type="ORF">BG015_006611</name>
</gene>
<dbReference type="SUPFAM" id="SSF160240">
    <property type="entry name" value="Cation efflux protein cytoplasmic domain-like"/>
    <property type="match status" value="1"/>
</dbReference>
<keyword evidence="4 10" id="KW-0812">Transmembrane</keyword>
<dbReference type="PANTHER" id="PTHR11562">
    <property type="entry name" value="CATION EFFLUX PROTEIN/ ZINC TRANSPORTER"/>
    <property type="match status" value="1"/>
</dbReference>
<keyword evidence="5" id="KW-0862">Zinc</keyword>
<feature type="region of interest" description="Disordered" evidence="9">
    <location>
        <begin position="590"/>
        <end position="619"/>
    </location>
</feature>
<dbReference type="InterPro" id="IPR002524">
    <property type="entry name" value="Cation_efflux"/>
</dbReference>
<dbReference type="OrthoDB" id="9944568at2759"/>
<dbReference type="InterPro" id="IPR050681">
    <property type="entry name" value="CDF/SLC30A"/>
</dbReference>
<accession>A0A9P5RZX8</accession>
<feature type="transmembrane region" description="Helical" evidence="10">
    <location>
        <begin position="368"/>
        <end position="385"/>
    </location>
</feature>
<dbReference type="InterPro" id="IPR036837">
    <property type="entry name" value="Cation_efflux_CTD_sf"/>
</dbReference>
<dbReference type="GO" id="GO:0005886">
    <property type="term" value="C:plasma membrane"/>
    <property type="evidence" value="ECO:0007669"/>
    <property type="project" value="TreeGrafter"/>
</dbReference>
<feature type="region of interest" description="Disordered" evidence="9">
    <location>
        <begin position="391"/>
        <end position="431"/>
    </location>
</feature>
<evidence type="ECO:0000256" key="7">
    <source>
        <dbReference type="ARBA" id="ARBA00023065"/>
    </source>
</evidence>
<reference evidence="13" key="1">
    <citation type="journal article" date="2020" name="Fungal Divers.">
        <title>Resolving the Mortierellaceae phylogeny through synthesis of multi-gene phylogenetics and phylogenomics.</title>
        <authorList>
            <person name="Vandepol N."/>
            <person name="Liber J."/>
            <person name="Desiro A."/>
            <person name="Na H."/>
            <person name="Kennedy M."/>
            <person name="Barry K."/>
            <person name="Grigoriev I.V."/>
            <person name="Miller A.N."/>
            <person name="O'Donnell K."/>
            <person name="Stajich J.E."/>
            <person name="Bonito G."/>
        </authorList>
    </citation>
    <scope>NUCLEOTIDE SEQUENCE</scope>
    <source>
        <strain evidence="13">NRRL 6426</strain>
    </source>
</reference>
<feature type="compositionally biased region" description="Basic residues" evidence="9">
    <location>
        <begin position="1"/>
        <end position="11"/>
    </location>
</feature>
<dbReference type="Gene3D" id="1.20.1510.10">
    <property type="entry name" value="Cation efflux protein transmembrane domain"/>
    <property type="match status" value="1"/>
</dbReference>
<dbReference type="Pfam" id="PF01545">
    <property type="entry name" value="Cation_efflux"/>
    <property type="match status" value="1"/>
</dbReference>
<dbReference type="InterPro" id="IPR027470">
    <property type="entry name" value="Cation_efflux_CTD"/>
</dbReference>
<dbReference type="GO" id="GO:0030003">
    <property type="term" value="P:intracellular monoatomic cation homeostasis"/>
    <property type="evidence" value="ECO:0007669"/>
    <property type="project" value="UniProtKB-ARBA"/>
</dbReference>
<sequence length="619" mass="66207">MGPKSKKKSQSKAKTIATIKANIAASNTSSGQPSPASSTPASPAPPQPLLSSSPSPSPAPSIPSSTVNHIAVPVGSSNGNGSSSSSSVTADIGNDNDDNKLNQDQQEQLDEDNLADAQSHLEHPTRVHSRNPHRSPTMPATEEQGEQTNNGSNSHNHSHEHSSHNHSNGHHHAHGPGHVHAPQSTVDSQSIIHTMPHSKTPLKVSSLGQSYGSGLGSSTSIDTHFHHGPHDANSPPLRGSTPPPIACKGVLITNESTKNKRKLIFVTMLCLAFFAVEMAGGYFAKSLALMSDAFHLLSDVVSFMVSLIAIWLSEQPATKRHSFGYHRAEVLAALMSVFIIWILTAFLLMEAYERIQNPQSIDGKTMCIVASIGVLINIILAFALGHDHGHDHGGHDHGHSHNDGHSHSHDHSNGSSHAHNENHSHDHDGRKQKKEININVKAATLHVIGDLISSVGVLVASIIIMIKPSWTIVDPICTVFFSALVMFTTYRLVWDSLGILMEGTPTHIDPEEIEASLLKIPGVTLVHDLHVWNLTAGKASMAVHLQLAPTSPLTHDALSMADYDRILTEAQNVVCGKFQIHHSTIQLETASNSSEHCRPDMCSNDPVASSGRGAGASLV</sequence>
<keyword evidence="6 10" id="KW-1133">Transmembrane helix</keyword>
<dbReference type="AlphaFoldDB" id="A0A9P5RZX8"/>
<feature type="transmembrane region" description="Helical" evidence="10">
    <location>
        <begin position="296"/>
        <end position="313"/>
    </location>
</feature>
<feature type="compositionally biased region" description="Low complexity" evidence="9">
    <location>
        <begin position="12"/>
        <end position="41"/>
    </location>
</feature>
<organism evidence="13 14">
    <name type="scientific">Linnemannia schmuckeri</name>
    <dbReference type="NCBI Taxonomy" id="64567"/>
    <lineage>
        <taxon>Eukaryota</taxon>
        <taxon>Fungi</taxon>
        <taxon>Fungi incertae sedis</taxon>
        <taxon>Mucoromycota</taxon>
        <taxon>Mortierellomycotina</taxon>
        <taxon>Mortierellomycetes</taxon>
        <taxon>Mortierellales</taxon>
        <taxon>Mortierellaceae</taxon>
        <taxon>Linnemannia</taxon>
    </lineage>
</organism>
<dbReference type="PANTHER" id="PTHR11562:SF17">
    <property type="entry name" value="RE54080P-RELATED"/>
    <property type="match status" value="1"/>
</dbReference>
<evidence type="ECO:0000313" key="13">
    <source>
        <dbReference type="EMBL" id="KAF9151482.1"/>
    </source>
</evidence>
<name>A0A9P5RZX8_9FUNG</name>
<evidence type="ECO:0000313" key="14">
    <source>
        <dbReference type="Proteomes" id="UP000748756"/>
    </source>
</evidence>
<dbReference type="SUPFAM" id="SSF161111">
    <property type="entry name" value="Cation efflux protein transmembrane domain-like"/>
    <property type="match status" value="1"/>
</dbReference>
<feature type="transmembrane region" description="Helical" evidence="10">
    <location>
        <begin position="325"/>
        <end position="348"/>
    </location>
</feature>
<feature type="transmembrane region" description="Helical" evidence="10">
    <location>
        <begin position="263"/>
        <end position="284"/>
    </location>
</feature>
<feature type="region of interest" description="Disordered" evidence="9">
    <location>
        <begin position="200"/>
        <end position="241"/>
    </location>
</feature>
<evidence type="ECO:0000256" key="4">
    <source>
        <dbReference type="ARBA" id="ARBA00022692"/>
    </source>
</evidence>
<feature type="transmembrane region" description="Helical" evidence="10">
    <location>
        <begin position="472"/>
        <end position="493"/>
    </location>
</feature>
<keyword evidence="5" id="KW-0864">Zinc transport</keyword>